<evidence type="ECO:0000313" key="2">
    <source>
        <dbReference type="Proteomes" id="UP000190460"/>
    </source>
</evidence>
<proteinExistence type="predicted"/>
<dbReference type="OrthoDB" id="5623717at2"/>
<dbReference type="AlphaFoldDB" id="A0A1T4XGC9"/>
<dbReference type="EMBL" id="FUYB01000017">
    <property type="protein sequence ID" value="SKA88642.1"/>
    <property type="molecule type" value="Genomic_DNA"/>
</dbReference>
<accession>A0A1T4XGC9</accession>
<evidence type="ECO:0000313" key="1">
    <source>
        <dbReference type="EMBL" id="SKA88642.1"/>
    </source>
</evidence>
<organism evidence="1 2">
    <name type="scientific">Thiothrix eikelboomii</name>
    <dbReference type="NCBI Taxonomy" id="92487"/>
    <lineage>
        <taxon>Bacteria</taxon>
        <taxon>Pseudomonadati</taxon>
        <taxon>Pseudomonadota</taxon>
        <taxon>Gammaproteobacteria</taxon>
        <taxon>Thiotrichales</taxon>
        <taxon>Thiotrichaceae</taxon>
        <taxon>Thiothrix</taxon>
    </lineage>
</organism>
<keyword evidence="2" id="KW-1185">Reference proteome</keyword>
<dbReference type="Proteomes" id="UP000190460">
    <property type="component" value="Unassembled WGS sequence"/>
</dbReference>
<name>A0A1T4XGC9_9GAMM</name>
<sequence>MSHLESNTLLEEARHLLPWYLTDKLSKAEQALVNRALELFPELQSELRQEEKMMRLVCTNTSLLELSALDTTEQRLNKLLARIDREEDKPEEASLHPLNSAPIAKNLVIPPVISTDSPKTRPPVQKKWLEFLWRRPLFNLNWLTPANAVFAGLVGAQIALLAYGQFANEPDVKFSVASVATSSAQTNTDGKTELSRFLVQFADDAKHLEVCEFLNQWQAHIVSGPNAQSIFTIEMPVAPNIDKVALAESIMQQTAQQSSPVLFLGPQFQDKTTQ</sequence>
<dbReference type="RefSeq" id="WP_078923427.1">
    <property type="nucleotide sequence ID" value="NZ_FUYB01000017.1"/>
</dbReference>
<gene>
    <name evidence="1" type="ORF">SAMN02745130_02978</name>
</gene>
<protein>
    <submittedName>
        <fullName evidence="1">Uncharacterized protein</fullName>
    </submittedName>
</protein>
<reference evidence="1 2" key="1">
    <citation type="submission" date="2017-02" db="EMBL/GenBank/DDBJ databases">
        <authorList>
            <person name="Peterson S.W."/>
        </authorList>
    </citation>
    <scope>NUCLEOTIDE SEQUENCE [LARGE SCALE GENOMIC DNA]</scope>
    <source>
        <strain evidence="1 2">ATCC 49788</strain>
    </source>
</reference>
<dbReference type="STRING" id="92487.SAMN02745130_02978"/>